<keyword evidence="1" id="KW-1133">Transmembrane helix</keyword>
<keyword evidence="4" id="KW-1185">Reference proteome</keyword>
<reference evidence="3" key="3">
    <citation type="submission" date="2020-12" db="UniProtKB">
        <authorList>
            <consortium name="EnsemblPlants"/>
        </authorList>
    </citation>
    <scope>IDENTIFICATION</scope>
</reference>
<dbReference type="EnsemblPlants" id="Pp3c16_6330V3.1">
    <property type="protein sequence ID" value="Pp3c16_6330V3.1"/>
    <property type="gene ID" value="Pp3c16_6330"/>
</dbReference>
<dbReference type="EMBL" id="ABEU02000016">
    <property type="protein sequence ID" value="PNR37440.1"/>
    <property type="molecule type" value="Genomic_DNA"/>
</dbReference>
<evidence type="ECO:0000313" key="3">
    <source>
        <dbReference type="EnsemblPlants" id="Pp3c16_6330V3.1"/>
    </source>
</evidence>
<dbReference type="Proteomes" id="UP000006727">
    <property type="component" value="Chromosome 16"/>
</dbReference>
<feature type="transmembrane region" description="Helical" evidence="1">
    <location>
        <begin position="32"/>
        <end position="56"/>
    </location>
</feature>
<evidence type="ECO:0000313" key="2">
    <source>
        <dbReference type="EMBL" id="PNR37440.1"/>
    </source>
</evidence>
<dbReference type="Gramene" id="Pp3c16_6330V3.1">
    <property type="protein sequence ID" value="Pp3c16_6330V3.1"/>
    <property type="gene ID" value="Pp3c16_6330"/>
</dbReference>
<dbReference type="InParanoid" id="A0A2K1J7D7"/>
<dbReference type="AlphaFoldDB" id="A0A2K1J7D7"/>
<evidence type="ECO:0000256" key="1">
    <source>
        <dbReference type="SAM" id="Phobius"/>
    </source>
</evidence>
<proteinExistence type="predicted"/>
<name>A0A2K1J7D7_PHYPA</name>
<dbReference type="PaxDb" id="3218-PP1S341_33V6.1"/>
<sequence>MSVGVSAGDLLSPVQAATLHTFLDFSDGFHQYPMLCFIAVWVRVGMIQCYGGAALARTRCLRPQESMESKTR</sequence>
<keyword evidence="1" id="KW-0812">Transmembrane</keyword>
<organism evidence="2">
    <name type="scientific">Physcomitrium patens</name>
    <name type="common">Spreading-leaved earth moss</name>
    <name type="synonym">Physcomitrella patens</name>
    <dbReference type="NCBI Taxonomy" id="3218"/>
    <lineage>
        <taxon>Eukaryota</taxon>
        <taxon>Viridiplantae</taxon>
        <taxon>Streptophyta</taxon>
        <taxon>Embryophyta</taxon>
        <taxon>Bryophyta</taxon>
        <taxon>Bryophytina</taxon>
        <taxon>Bryopsida</taxon>
        <taxon>Funariidae</taxon>
        <taxon>Funariales</taxon>
        <taxon>Funariaceae</taxon>
        <taxon>Physcomitrium</taxon>
    </lineage>
</organism>
<accession>A0A2K1J7D7</accession>
<protein>
    <submittedName>
        <fullName evidence="2 3">Uncharacterized protein</fullName>
    </submittedName>
</protein>
<gene>
    <name evidence="2" type="ORF">PHYPA_020549</name>
</gene>
<evidence type="ECO:0000313" key="4">
    <source>
        <dbReference type="Proteomes" id="UP000006727"/>
    </source>
</evidence>
<reference evidence="2 4" key="2">
    <citation type="journal article" date="2018" name="Plant J.">
        <title>The Physcomitrella patens chromosome-scale assembly reveals moss genome structure and evolution.</title>
        <authorList>
            <person name="Lang D."/>
            <person name="Ullrich K.K."/>
            <person name="Murat F."/>
            <person name="Fuchs J."/>
            <person name="Jenkins J."/>
            <person name="Haas F.B."/>
            <person name="Piednoel M."/>
            <person name="Gundlach H."/>
            <person name="Van Bel M."/>
            <person name="Meyberg R."/>
            <person name="Vives C."/>
            <person name="Morata J."/>
            <person name="Symeonidi A."/>
            <person name="Hiss M."/>
            <person name="Muchero W."/>
            <person name="Kamisugi Y."/>
            <person name="Saleh O."/>
            <person name="Blanc G."/>
            <person name="Decker E.L."/>
            <person name="van Gessel N."/>
            <person name="Grimwood J."/>
            <person name="Hayes R.D."/>
            <person name="Graham S.W."/>
            <person name="Gunter L.E."/>
            <person name="McDaniel S.F."/>
            <person name="Hoernstein S.N.W."/>
            <person name="Larsson A."/>
            <person name="Li F.W."/>
            <person name="Perroud P.F."/>
            <person name="Phillips J."/>
            <person name="Ranjan P."/>
            <person name="Rokshar D.S."/>
            <person name="Rothfels C.J."/>
            <person name="Schneider L."/>
            <person name="Shu S."/>
            <person name="Stevenson D.W."/>
            <person name="Thummler F."/>
            <person name="Tillich M."/>
            <person name="Villarreal Aguilar J.C."/>
            <person name="Widiez T."/>
            <person name="Wong G.K."/>
            <person name="Wymore A."/>
            <person name="Zhang Y."/>
            <person name="Zimmer A.D."/>
            <person name="Quatrano R.S."/>
            <person name="Mayer K.F.X."/>
            <person name="Goodstein D."/>
            <person name="Casacuberta J.M."/>
            <person name="Vandepoele K."/>
            <person name="Reski R."/>
            <person name="Cuming A.C."/>
            <person name="Tuskan G.A."/>
            <person name="Maumus F."/>
            <person name="Salse J."/>
            <person name="Schmutz J."/>
            <person name="Rensing S.A."/>
        </authorList>
    </citation>
    <scope>NUCLEOTIDE SEQUENCE [LARGE SCALE GENOMIC DNA]</scope>
    <source>
        <strain evidence="3 4">cv. Gransden 2004</strain>
    </source>
</reference>
<keyword evidence="1" id="KW-0472">Membrane</keyword>
<reference evidence="2 4" key="1">
    <citation type="journal article" date="2008" name="Science">
        <title>The Physcomitrella genome reveals evolutionary insights into the conquest of land by plants.</title>
        <authorList>
            <person name="Rensing S."/>
            <person name="Lang D."/>
            <person name="Zimmer A."/>
            <person name="Terry A."/>
            <person name="Salamov A."/>
            <person name="Shapiro H."/>
            <person name="Nishiyama T."/>
            <person name="Perroud P.-F."/>
            <person name="Lindquist E."/>
            <person name="Kamisugi Y."/>
            <person name="Tanahashi T."/>
            <person name="Sakakibara K."/>
            <person name="Fujita T."/>
            <person name="Oishi K."/>
            <person name="Shin-I T."/>
            <person name="Kuroki Y."/>
            <person name="Toyoda A."/>
            <person name="Suzuki Y."/>
            <person name="Hashimoto A."/>
            <person name="Yamaguchi K."/>
            <person name="Sugano A."/>
            <person name="Kohara Y."/>
            <person name="Fujiyama A."/>
            <person name="Anterola A."/>
            <person name="Aoki S."/>
            <person name="Ashton N."/>
            <person name="Barbazuk W.B."/>
            <person name="Barker E."/>
            <person name="Bennetzen J."/>
            <person name="Bezanilla M."/>
            <person name="Blankenship R."/>
            <person name="Cho S.H."/>
            <person name="Dutcher S."/>
            <person name="Estelle M."/>
            <person name="Fawcett J.A."/>
            <person name="Gundlach H."/>
            <person name="Hanada K."/>
            <person name="Heyl A."/>
            <person name="Hicks K.A."/>
            <person name="Hugh J."/>
            <person name="Lohr M."/>
            <person name="Mayer K."/>
            <person name="Melkozernov A."/>
            <person name="Murata T."/>
            <person name="Nelson D."/>
            <person name="Pils B."/>
            <person name="Prigge M."/>
            <person name="Reiss B."/>
            <person name="Renner T."/>
            <person name="Rombauts S."/>
            <person name="Rushton P."/>
            <person name="Sanderfoot A."/>
            <person name="Schween G."/>
            <person name="Shiu S.-H."/>
            <person name="Stueber K."/>
            <person name="Theodoulou F.L."/>
            <person name="Tu H."/>
            <person name="Van de Peer Y."/>
            <person name="Verrier P.J."/>
            <person name="Waters E."/>
            <person name="Wood A."/>
            <person name="Yang L."/>
            <person name="Cove D."/>
            <person name="Cuming A."/>
            <person name="Hasebe M."/>
            <person name="Lucas S."/>
            <person name="Mishler D.B."/>
            <person name="Reski R."/>
            <person name="Grigoriev I."/>
            <person name="Quatrano R.S."/>
            <person name="Boore J.L."/>
        </authorList>
    </citation>
    <scope>NUCLEOTIDE SEQUENCE [LARGE SCALE GENOMIC DNA]</scope>
    <source>
        <strain evidence="3 4">cv. Gransden 2004</strain>
    </source>
</reference>